<organism evidence="2 3">
    <name type="scientific">Actinoallomurus oryzae</name>
    <dbReference type="NCBI Taxonomy" id="502180"/>
    <lineage>
        <taxon>Bacteria</taxon>
        <taxon>Bacillati</taxon>
        <taxon>Actinomycetota</taxon>
        <taxon>Actinomycetes</taxon>
        <taxon>Streptosporangiales</taxon>
        <taxon>Thermomonosporaceae</taxon>
        <taxon>Actinoallomurus</taxon>
    </lineage>
</organism>
<keyword evidence="1" id="KW-0812">Transmembrane</keyword>
<reference evidence="3" key="1">
    <citation type="journal article" date="2019" name="Int. J. Syst. Evol. Microbiol.">
        <title>The Global Catalogue of Microorganisms (GCM) 10K type strain sequencing project: providing services to taxonomists for standard genome sequencing and annotation.</title>
        <authorList>
            <consortium name="The Broad Institute Genomics Platform"/>
            <consortium name="The Broad Institute Genome Sequencing Center for Infectious Disease"/>
            <person name="Wu L."/>
            <person name="Ma J."/>
        </authorList>
    </citation>
    <scope>NUCLEOTIDE SEQUENCE [LARGE SCALE GENOMIC DNA]</scope>
    <source>
        <strain evidence="3">JCM 17933</strain>
    </source>
</reference>
<comment type="caution">
    <text evidence="2">The sequence shown here is derived from an EMBL/GenBank/DDBJ whole genome shotgun (WGS) entry which is preliminary data.</text>
</comment>
<keyword evidence="1" id="KW-0472">Membrane</keyword>
<sequence length="136" mass="14061">MTEPERRPPGDMTIAELLERVTSQTSRLVRQEVTLVREELLTKAGRAGMGAMLFGGAGALAVYGAGAVVAGVIAAVATELPTWAAALIVGGAMLSASGVLALMGRRKLRRAFPLVSKDTSERVKADAKAITEGAGK</sequence>
<protein>
    <submittedName>
        <fullName evidence="2">Phage holin family protein</fullName>
    </submittedName>
</protein>
<evidence type="ECO:0000256" key="1">
    <source>
        <dbReference type="SAM" id="Phobius"/>
    </source>
</evidence>
<keyword evidence="1" id="KW-1133">Transmembrane helix</keyword>
<dbReference type="EMBL" id="BAABHF010000057">
    <property type="protein sequence ID" value="GAA4517186.1"/>
    <property type="molecule type" value="Genomic_DNA"/>
</dbReference>
<name>A0ABP8R3B1_9ACTN</name>
<feature type="transmembrane region" description="Helical" evidence="1">
    <location>
        <begin position="51"/>
        <end position="77"/>
    </location>
</feature>
<keyword evidence="3" id="KW-1185">Reference proteome</keyword>
<dbReference type="Proteomes" id="UP001500503">
    <property type="component" value="Unassembled WGS sequence"/>
</dbReference>
<feature type="transmembrane region" description="Helical" evidence="1">
    <location>
        <begin position="83"/>
        <end position="103"/>
    </location>
</feature>
<accession>A0ABP8R3B1</accession>
<evidence type="ECO:0000313" key="2">
    <source>
        <dbReference type="EMBL" id="GAA4517186.1"/>
    </source>
</evidence>
<dbReference type="Pfam" id="PF07332">
    <property type="entry name" value="Phage_holin_3_6"/>
    <property type="match status" value="1"/>
</dbReference>
<dbReference type="RefSeq" id="WP_329235279.1">
    <property type="nucleotide sequence ID" value="NZ_BAABHF010000057.1"/>
</dbReference>
<dbReference type="InterPro" id="IPR009937">
    <property type="entry name" value="Phage_holin_3_6"/>
</dbReference>
<evidence type="ECO:0000313" key="3">
    <source>
        <dbReference type="Proteomes" id="UP001500503"/>
    </source>
</evidence>
<proteinExistence type="predicted"/>
<gene>
    <name evidence="2" type="ORF">GCM10023191_089250</name>
</gene>